<dbReference type="PANTHER" id="PTHR35024:SF4">
    <property type="entry name" value="POLYMER-FORMING CYTOSKELETAL PROTEIN"/>
    <property type="match status" value="1"/>
</dbReference>
<dbReference type="AlphaFoldDB" id="A0A2T3JD20"/>
<name>A0A2T3JD20_9GAMM</name>
<dbReference type="PROSITE" id="PS51257">
    <property type="entry name" value="PROKAR_LIPOPROTEIN"/>
    <property type="match status" value="1"/>
</dbReference>
<feature type="compositionally biased region" description="Polar residues" evidence="2">
    <location>
        <begin position="112"/>
        <end position="127"/>
    </location>
</feature>
<protein>
    <recommendedName>
        <fullName evidence="5">Polymer-forming cytoskeletal protein</fullName>
    </recommendedName>
</protein>
<accession>A0A2T3JD20</accession>
<evidence type="ECO:0000313" key="4">
    <source>
        <dbReference type="Proteomes" id="UP000240987"/>
    </source>
</evidence>
<dbReference type="RefSeq" id="WP_107243901.1">
    <property type="nucleotide sequence ID" value="NZ_PYMJ01000019.1"/>
</dbReference>
<dbReference type="Proteomes" id="UP000240987">
    <property type="component" value="Unassembled WGS sequence"/>
</dbReference>
<comment type="caution">
    <text evidence="3">The sequence shown here is derived from an EMBL/GenBank/DDBJ whole genome shotgun (WGS) entry which is preliminary data.</text>
</comment>
<dbReference type="InterPro" id="IPR007607">
    <property type="entry name" value="BacA/B"/>
</dbReference>
<sequence length="148" mass="15848">MGLFSKNPASSSQQASSTIIAQGCSIRGNIELTCNIQIDGYVEGKIRTDQTLVISNKGRVKGEIIANHIVINGMHDGTCYANSIEILQDGKASGTIHCDDLSIERGGSFLGETQPTSEETVTVINSQQKEDKAVNKNEKPKKVANVAK</sequence>
<organism evidence="3 4">
    <name type="scientific">Photobacterium frigidiphilum</name>
    <dbReference type="NCBI Taxonomy" id="264736"/>
    <lineage>
        <taxon>Bacteria</taxon>
        <taxon>Pseudomonadati</taxon>
        <taxon>Pseudomonadota</taxon>
        <taxon>Gammaproteobacteria</taxon>
        <taxon>Vibrionales</taxon>
        <taxon>Vibrionaceae</taxon>
        <taxon>Photobacterium</taxon>
    </lineage>
</organism>
<reference evidence="3 4" key="1">
    <citation type="submission" date="2018-01" db="EMBL/GenBank/DDBJ databases">
        <title>Whole genome sequencing of Histamine producing bacteria.</title>
        <authorList>
            <person name="Butler K."/>
        </authorList>
    </citation>
    <scope>NUCLEOTIDE SEQUENCE [LARGE SCALE GENOMIC DNA]</scope>
    <source>
        <strain evidence="3 4">JCM 12947</strain>
    </source>
</reference>
<gene>
    <name evidence="3" type="ORF">C9J12_17560</name>
</gene>
<evidence type="ECO:0000256" key="2">
    <source>
        <dbReference type="SAM" id="MobiDB-lite"/>
    </source>
</evidence>
<keyword evidence="4" id="KW-1185">Reference proteome</keyword>
<feature type="compositionally biased region" description="Basic and acidic residues" evidence="2">
    <location>
        <begin position="128"/>
        <end position="141"/>
    </location>
</feature>
<evidence type="ECO:0000256" key="1">
    <source>
        <dbReference type="ARBA" id="ARBA00044755"/>
    </source>
</evidence>
<proteinExistence type="inferred from homology"/>
<feature type="region of interest" description="Disordered" evidence="2">
    <location>
        <begin position="112"/>
        <end position="148"/>
    </location>
</feature>
<evidence type="ECO:0000313" key="3">
    <source>
        <dbReference type="EMBL" id="PSU46776.1"/>
    </source>
</evidence>
<dbReference type="EMBL" id="PYMJ01000019">
    <property type="protein sequence ID" value="PSU46776.1"/>
    <property type="molecule type" value="Genomic_DNA"/>
</dbReference>
<dbReference type="PANTHER" id="PTHR35024">
    <property type="entry name" value="HYPOTHETICAL CYTOSOLIC PROTEIN"/>
    <property type="match status" value="1"/>
</dbReference>
<dbReference type="Pfam" id="PF04519">
    <property type="entry name" value="Bactofilin"/>
    <property type="match status" value="1"/>
</dbReference>
<evidence type="ECO:0008006" key="5">
    <source>
        <dbReference type="Google" id="ProtNLM"/>
    </source>
</evidence>
<comment type="similarity">
    <text evidence="1">Belongs to the bactofilin family.</text>
</comment>
<dbReference type="OrthoDB" id="5612117at2"/>